<evidence type="ECO:0000313" key="1">
    <source>
        <dbReference type="EMBL" id="KTA96911.1"/>
    </source>
</evidence>
<comment type="caution">
    <text evidence="1">The sequence shown here is derived from an EMBL/GenBank/DDBJ whole genome shotgun (WGS) entry which is preliminary data.</text>
</comment>
<reference evidence="1 2" key="1">
    <citation type="submission" date="2015-10" db="EMBL/GenBank/DDBJ databases">
        <title>Draft genomes sequences of Candida glabrata isolates 1A, 1B, 2A, 2B, 3A and 3B.</title>
        <authorList>
            <person name="Haavelsrud O.E."/>
            <person name="Gaustad P."/>
        </authorList>
    </citation>
    <scope>NUCLEOTIDE SEQUENCE [LARGE SCALE GENOMIC DNA]</scope>
    <source>
        <strain evidence="1">910700640</strain>
    </source>
</reference>
<dbReference type="VEuPathDB" id="FungiDB:GWK60_A01837"/>
<protein>
    <submittedName>
        <fullName evidence="1">Cullin-associated NEDD8-dissociated protein 1-like protein</fullName>
    </submittedName>
</protein>
<gene>
    <name evidence="1" type="ORF">AO440_000075</name>
</gene>
<dbReference type="InterPro" id="IPR011989">
    <property type="entry name" value="ARM-like"/>
</dbReference>
<dbReference type="VEuPathDB" id="FungiDB:CAGL0A02024g"/>
<dbReference type="Gene3D" id="1.25.10.10">
    <property type="entry name" value="Leucine-rich Repeat Variant"/>
    <property type="match status" value="1"/>
</dbReference>
<proteinExistence type="predicted"/>
<dbReference type="VEuPathDB" id="FungiDB:GVI51_A01771"/>
<evidence type="ECO:0000313" key="2">
    <source>
        <dbReference type="Proteomes" id="UP000054886"/>
    </source>
</evidence>
<accession>A0A0W0CIZ7</accession>
<dbReference type="AlphaFoldDB" id="A0A0W0CIZ7"/>
<dbReference type="EMBL" id="LLZZ01000165">
    <property type="protein sequence ID" value="KTA96911.1"/>
    <property type="molecule type" value="Genomic_DNA"/>
</dbReference>
<sequence length="690" mass="79326">MEVSSIIEEYNNAKDNDFRYMTLKQPVLIRSIQKDFDKLMANLYLPVLTHNVDSELQQLVSFEVLPRAVLSLFDSQVEEYNSNGLMWAYIERYVFYPIIDSLESGNETITNLLVQSLRNILNILISNDLNIKSVTRNDQILSDNYQSKYQDEEFMKLVSFMLKESQKETTVAGLQGYQETIQKLIEVSYDGRLRFLSPKALKMCIESLHDYEDYNTSSQMLLNKVIENTDIAAVAQTQQYFSLSNLKFMSKNWYKFAECCSGIIPKLIDEISKETEKSDISKMLEIISNLKDYLLQGTITNEGHPKLPSDLSILLLDRVLNILTNIIPSIESRDVINKHHNNNDLVTTESDTDIVVEDIDQQAYLDELDAGMSSNYDEDLSFTVDFEGDDTSSNLLEVTEEELQDIDIYNRDYDVIVKHSLNILYDVFLAERTGVIQFGPHLATAREKLNCIKSKVSDSNLDSKTFSLFTHFFERLEDFDRKVFETYEVLSIEELKTEISTPIPERKGAVVFTLIEYLGKDQVSLEELQSIIELIDHLIDVRVTDGDNDKYLSGNDENLIAEALLPHLRMNKSFVHTFKAGNISKKVDNGATLRTMIYTTLSRLDITKHLLVCKVIECLLHYGIKDKQDLIRDIAQSILKKLLDEHYEEILALETTWYSKYLVPIIAESTLPTNNFLTAYPPFTFHTVDS</sequence>
<name>A0A0W0CIZ7_CANGB</name>
<dbReference type="VEuPathDB" id="FungiDB:B1J91_A02024g"/>
<organism evidence="1 2">
    <name type="scientific">Candida glabrata</name>
    <name type="common">Yeast</name>
    <name type="synonym">Torulopsis glabrata</name>
    <dbReference type="NCBI Taxonomy" id="5478"/>
    <lineage>
        <taxon>Eukaryota</taxon>
        <taxon>Fungi</taxon>
        <taxon>Dikarya</taxon>
        <taxon>Ascomycota</taxon>
        <taxon>Saccharomycotina</taxon>
        <taxon>Saccharomycetes</taxon>
        <taxon>Saccharomycetales</taxon>
        <taxon>Saccharomycetaceae</taxon>
        <taxon>Nakaseomyces</taxon>
    </lineage>
</organism>
<dbReference type="Proteomes" id="UP000054886">
    <property type="component" value="Unassembled WGS sequence"/>
</dbReference>